<dbReference type="EMBL" id="JACOMF010000017">
    <property type="protein sequence ID" value="MBC4016651.1"/>
    <property type="molecule type" value="Genomic_DNA"/>
</dbReference>
<evidence type="ECO:0000313" key="3">
    <source>
        <dbReference type="Proteomes" id="UP000600101"/>
    </source>
</evidence>
<dbReference type="RefSeq" id="WP_186771418.1">
    <property type="nucleotide sequence ID" value="NZ_JACOMF010000017.1"/>
</dbReference>
<organism evidence="2 3">
    <name type="scientific">Siccirubricoccus deserti</name>
    <dbReference type="NCBI Taxonomy" id="2013562"/>
    <lineage>
        <taxon>Bacteria</taxon>
        <taxon>Pseudomonadati</taxon>
        <taxon>Pseudomonadota</taxon>
        <taxon>Alphaproteobacteria</taxon>
        <taxon>Acetobacterales</taxon>
        <taxon>Roseomonadaceae</taxon>
        <taxon>Siccirubricoccus</taxon>
    </lineage>
</organism>
<dbReference type="AlphaFoldDB" id="A0A9X0QZ45"/>
<comment type="caution">
    <text evidence="2">The sequence shown here is derived from an EMBL/GenBank/DDBJ whole genome shotgun (WGS) entry which is preliminary data.</text>
</comment>
<proteinExistence type="predicted"/>
<dbReference type="InterPro" id="IPR028087">
    <property type="entry name" value="Tad_N"/>
</dbReference>
<feature type="domain" description="Putative Flp pilus-assembly TadG-like N-terminal" evidence="1">
    <location>
        <begin position="3"/>
        <end position="47"/>
    </location>
</feature>
<sequence>MVAAMFAVIATVLVCSAALATEGGLLYLTRRNAQSGADAAAIAAASAYQYRGREAALAAATEVARRNGFTDGVTVNNPPSAGVAAGNDFAFEVQISKSIPLPLSSLMTRRTTTVVASRAVALLFGRVPACVVALTGSVTIKNGGSFEAPGCAVASNAPGASVNIGSLSSVTTPMVTAMGTCNGCTDKRYSIGEIREHAPPVSNPYAYLDNMARPTVSGASCLTAPPDTKVPIAPTGPNRAYCSSVTLSIGDGMTLSPGIYVFQNGSLTIGNGSGFNCAGCTFVFTGTSPGSLSISSTSKVTMSAPTSATDPDYAGVLFYRVPSATPSGSSDDPTLHLHSVATFDLRGGIYFPRAYAKINSLSSTATTGCLALVAGTVEISSVAKYRFDVSDCPNYSTAVPTTRAARLVE</sequence>
<reference evidence="2" key="1">
    <citation type="submission" date="2020-08" db="EMBL/GenBank/DDBJ databases">
        <authorList>
            <person name="Hu Y."/>
            <person name="Nguyen S.V."/>
            <person name="Li F."/>
            <person name="Fanning S."/>
        </authorList>
    </citation>
    <scope>NUCLEOTIDE SEQUENCE</scope>
    <source>
        <strain evidence="2">SYSU D8009</strain>
    </source>
</reference>
<keyword evidence="3" id="KW-1185">Reference proteome</keyword>
<accession>A0A9X0QZ45</accession>
<protein>
    <recommendedName>
        <fullName evidence="1">Putative Flp pilus-assembly TadG-like N-terminal domain-containing protein</fullName>
    </recommendedName>
</protein>
<name>A0A9X0QZ45_9PROT</name>
<evidence type="ECO:0000313" key="2">
    <source>
        <dbReference type="EMBL" id="MBC4016651.1"/>
    </source>
</evidence>
<dbReference type="Pfam" id="PF13400">
    <property type="entry name" value="Tad"/>
    <property type="match status" value="1"/>
</dbReference>
<dbReference type="Proteomes" id="UP000600101">
    <property type="component" value="Unassembled WGS sequence"/>
</dbReference>
<gene>
    <name evidence="2" type="ORF">H7965_15115</name>
</gene>
<evidence type="ECO:0000259" key="1">
    <source>
        <dbReference type="Pfam" id="PF13400"/>
    </source>
</evidence>